<feature type="compositionally biased region" description="Basic and acidic residues" evidence="1">
    <location>
        <begin position="59"/>
        <end position="81"/>
    </location>
</feature>
<protein>
    <submittedName>
        <fullName evidence="2">Uncharacterized protein</fullName>
    </submittedName>
</protein>
<name>A0AAV7XDF2_9NEOP</name>
<comment type="caution">
    <text evidence="2">The sequence shown here is derived from an EMBL/GenBank/DDBJ whole genome shotgun (WGS) entry which is preliminary data.</text>
</comment>
<feature type="compositionally biased region" description="Low complexity" evidence="1">
    <location>
        <begin position="23"/>
        <end position="35"/>
    </location>
</feature>
<sequence>MDIRVVMPGQMQHSPPTAPPRATPTTPSSTAAKDGAVIVGGLLVRRGGLPAAEGTPSSRRADGGHEGGHDRAEASTLDHRAPGGPRSSPGH</sequence>
<feature type="region of interest" description="Disordered" evidence="1">
    <location>
        <begin position="1"/>
        <end position="35"/>
    </location>
</feature>
<evidence type="ECO:0000313" key="2">
    <source>
        <dbReference type="EMBL" id="KAJ1524068.1"/>
    </source>
</evidence>
<dbReference type="AlphaFoldDB" id="A0AAV7XDF2"/>
<keyword evidence="3" id="KW-1185">Reference proteome</keyword>
<gene>
    <name evidence="2" type="ORF">ONE63_010607</name>
</gene>
<proteinExistence type="predicted"/>
<dbReference type="EMBL" id="JAPTSV010000009">
    <property type="protein sequence ID" value="KAJ1524068.1"/>
    <property type="molecule type" value="Genomic_DNA"/>
</dbReference>
<organism evidence="2 3">
    <name type="scientific">Megalurothrips usitatus</name>
    <name type="common">bean blossom thrips</name>
    <dbReference type="NCBI Taxonomy" id="439358"/>
    <lineage>
        <taxon>Eukaryota</taxon>
        <taxon>Metazoa</taxon>
        <taxon>Ecdysozoa</taxon>
        <taxon>Arthropoda</taxon>
        <taxon>Hexapoda</taxon>
        <taxon>Insecta</taxon>
        <taxon>Pterygota</taxon>
        <taxon>Neoptera</taxon>
        <taxon>Paraneoptera</taxon>
        <taxon>Thysanoptera</taxon>
        <taxon>Terebrantia</taxon>
        <taxon>Thripoidea</taxon>
        <taxon>Thripidae</taxon>
        <taxon>Megalurothrips</taxon>
    </lineage>
</organism>
<accession>A0AAV7XDF2</accession>
<evidence type="ECO:0000313" key="3">
    <source>
        <dbReference type="Proteomes" id="UP001075354"/>
    </source>
</evidence>
<feature type="region of interest" description="Disordered" evidence="1">
    <location>
        <begin position="47"/>
        <end position="91"/>
    </location>
</feature>
<reference evidence="2" key="1">
    <citation type="submission" date="2022-12" db="EMBL/GenBank/DDBJ databases">
        <title>Chromosome-level genome assembly of the bean flower thrips Megalurothrips usitatus.</title>
        <authorList>
            <person name="Ma L."/>
            <person name="Liu Q."/>
            <person name="Li H."/>
            <person name="Cai W."/>
        </authorList>
    </citation>
    <scope>NUCLEOTIDE SEQUENCE</scope>
    <source>
        <strain evidence="2">Cailab_2022a</strain>
    </source>
</reference>
<dbReference type="Proteomes" id="UP001075354">
    <property type="component" value="Chromosome 9"/>
</dbReference>
<evidence type="ECO:0000256" key="1">
    <source>
        <dbReference type="SAM" id="MobiDB-lite"/>
    </source>
</evidence>